<sequence length="178" mass="19770">MNVIEANKFRWKGQVENPERIAQFRFVKAKRKCEKWRDKNRVLFLLYRFIYEHYKIKYNTDIPAGCKIGKGFKIRHLGGIVFNPNVVIGNNVDCLNGVLLGKIDSGKKAGTPTIGNNVFLGTNSVIVGNVSIGNHVIIAPGAYVNFDVPSNSIVIGNPGSVIYGKNTAEEYIESPVPF</sequence>
<accession>A0A9D2MUW6</accession>
<keyword evidence="3" id="KW-0677">Repeat</keyword>
<name>A0A9D2MUW6_9FIRM</name>
<dbReference type="InterPro" id="IPR011004">
    <property type="entry name" value="Trimer_LpxA-like_sf"/>
</dbReference>
<dbReference type="Proteomes" id="UP000886883">
    <property type="component" value="Unassembled WGS sequence"/>
</dbReference>
<dbReference type="PANTHER" id="PTHR42811">
    <property type="entry name" value="SERINE ACETYLTRANSFERASE"/>
    <property type="match status" value="1"/>
</dbReference>
<dbReference type="EMBL" id="DWXE01000043">
    <property type="protein sequence ID" value="HJB92095.1"/>
    <property type="molecule type" value="Genomic_DNA"/>
</dbReference>
<dbReference type="Gene3D" id="2.160.10.10">
    <property type="entry name" value="Hexapeptide repeat proteins"/>
    <property type="match status" value="1"/>
</dbReference>
<dbReference type="InterPro" id="IPR018357">
    <property type="entry name" value="Hexapep_transf_CS"/>
</dbReference>
<dbReference type="GO" id="GO:0016746">
    <property type="term" value="F:acyltransferase activity"/>
    <property type="evidence" value="ECO:0007669"/>
    <property type="project" value="UniProtKB-KW"/>
</dbReference>
<reference evidence="5" key="2">
    <citation type="submission" date="2021-04" db="EMBL/GenBank/DDBJ databases">
        <authorList>
            <person name="Gilroy R."/>
        </authorList>
    </citation>
    <scope>NUCLEOTIDE SEQUENCE</scope>
    <source>
        <strain evidence="5">USAMLcec3-2134</strain>
    </source>
</reference>
<dbReference type="PROSITE" id="PS00101">
    <property type="entry name" value="HEXAPEP_TRANSFERASES"/>
    <property type="match status" value="1"/>
</dbReference>
<evidence type="ECO:0000256" key="3">
    <source>
        <dbReference type="ARBA" id="ARBA00022737"/>
    </source>
</evidence>
<dbReference type="Pfam" id="PF00132">
    <property type="entry name" value="Hexapep"/>
    <property type="match status" value="1"/>
</dbReference>
<dbReference type="InterPro" id="IPR001451">
    <property type="entry name" value="Hexapep"/>
</dbReference>
<proteinExistence type="inferred from homology"/>
<organism evidence="5 6">
    <name type="scientific">Candidatus Eisenbergiella merdigallinarum</name>
    <dbReference type="NCBI Taxonomy" id="2838552"/>
    <lineage>
        <taxon>Bacteria</taxon>
        <taxon>Bacillati</taxon>
        <taxon>Bacillota</taxon>
        <taxon>Clostridia</taxon>
        <taxon>Lachnospirales</taxon>
        <taxon>Lachnospiraceae</taxon>
        <taxon>Eisenbergiella</taxon>
    </lineage>
</organism>
<comment type="similarity">
    <text evidence="1">Belongs to the transferase hexapeptide repeat family.</text>
</comment>
<evidence type="ECO:0000256" key="4">
    <source>
        <dbReference type="ARBA" id="ARBA00023315"/>
    </source>
</evidence>
<reference evidence="5" key="1">
    <citation type="journal article" date="2021" name="PeerJ">
        <title>Extensive microbial diversity within the chicken gut microbiome revealed by metagenomics and culture.</title>
        <authorList>
            <person name="Gilroy R."/>
            <person name="Ravi A."/>
            <person name="Getino M."/>
            <person name="Pursley I."/>
            <person name="Horton D.L."/>
            <person name="Alikhan N.F."/>
            <person name="Baker D."/>
            <person name="Gharbi K."/>
            <person name="Hall N."/>
            <person name="Watson M."/>
            <person name="Adriaenssens E.M."/>
            <person name="Foster-Nyarko E."/>
            <person name="Jarju S."/>
            <person name="Secka A."/>
            <person name="Antonio M."/>
            <person name="Oren A."/>
            <person name="Chaudhuri R.R."/>
            <person name="La Ragione R."/>
            <person name="Hildebrand F."/>
            <person name="Pallen M.J."/>
        </authorList>
    </citation>
    <scope>NUCLEOTIDE SEQUENCE</scope>
    <source>
        <strain evidence="5">USAMLcec3-2134</strain>
    </source>
</reference>
<dbReference type="CDD" id="cd03354">
    <property type="entry name" value="LbH_SAT"/>
    <property type="match status" value="1"/>
</dbReference>
<dbReference type="InterPro" id="IPR045304">
    <property type="entry name" value="LbH_SAT"/>
</dbReference>
<dbReference type="SUPFAM" id="SSF51161">
    <property type="entry name" value="Trimeric LpxA-like enzymes"/>
    <property type="match status" value="1"/>
</dbReference>
<comment type="caution">
    <text evidence="5">The sequence shown here is derived from an EMBL/GenBank/DDBJ whole genome shotgun (WGS) entry which is preliminary data.</text>
</comment>
<evidence type="ECO:0000256" key="1">
    <source>
        <dbReference type="ARBA" id="ARBA00007274"/>
    </source>
</evidence>
<gene>
    <name evidence="5" type="ORF">H9763_11615</name>
</gene>
<dbReference type="AlphaFoldDB" id="A0A9D2MUW6"/>
<evidence type="ECO:0000256" key="2">
    <source>
        <dbReference type="ARBA" id="ARBA00022679"/>
    </source>
</evidence>
<protein>
    <submittedName>
        <fullName evidence="5">Serine acetyltransferase</fullName>
    </submittedName>
</protein>
<evidence type="ECO:0000313" key="5">
    <source>
        <dbReference type="EMBL" id="HJB92095.1"/>
    </source>
</evidence>
<keyword evidence="2" id="KW-0808">Transferase</keyword>
<evidence type="ECO:0000313" key="6">
    <source>
        <dbReference type="Proteomes" id="UP000886883"/>
    </source>
</evidence>
<keyword evidence="4" id="KW-0012">Acyltransferase</keyword>